<name>A0ABV2K594_SPOPS</name>
<accession>A0ABV2K594</accession>
<dbReference type="EMBL" id="JBEPME010000001">
    <property type="protein sequence ID" value="MET3656261.1"/>
    <property type="molecule type" value="Genomic_DNA"/>
</dbReference>
<dbReference type="Proteomes" id="UP001549104">
    <property type="component" value="Unassembled WGS sequence"/>
</dbReference>
<protein>
    <submittedName>
        <fullName evidence="1">Uncharacterized protein</fullName>
    </submittedName>
</protein>
<evidence type="ECO:0000313" key="1">
    <source>
        <dbReference type="EMBL" id="MET3656261.1"/>
    </source>
</evidence>
<sequence length="117" mass="13792">MVDKETQVQILLYGNELVFASETLGVKDMRTRKYSEVFTVSYEEVYEYISIHGLPQSESTSKDTLVEGFHYFKEEGKWYTFFKERGHISYEKNFDDEELGKRYIVTTLLQLKGTGLY</sequence>
<gene>
    <name evidence="1" type="ORF">ABIC55_001345</name>
</gene>
<proteinExistence type="predicted"/>
<evidence type="ECO:0000313" key="2">
    <source>
        <dbReference type="Proteomes" id="UP001549104"/>
    </source>
</evidence>
<reference evidence="1 2" key="1">
    <citation type="submission" date="2024-06" db="EMBL/GenBank/DDBJ databases">
        <title>Sorghum-associated microbial communities from plants grown in Nebraska, USA.</title>
        <authorList>
            <person name="Schachtman D."/>
        </authorList>
    </citation>
    <scope>NUCLEOTIDE SEQUENCE [LARGE SCALE GENOMIC DNA]</scope>
    <source>
        <strain evidence="1 2">1288</strain>
    </source>
</reference>
<keyword evidence="2" id="KW-1185">Reference proteome</keyword>
<dbReference type="RefSeq" id="WP_342538696.1">
    <property type="nucleotide sequence ID" value="NZ_JBEPME010000001.1"/>
</dbReference>
<comment type="caution">
    <text evidence="1">The sequence shown here is derived from an EMBL/GenBank/DDBJ whole genome shotgun (WGS) entry which is preliminary data.</text>
</comment>
<organism evidence="1 2">
    <name type="scientific">Sporosarcina psychrophila</name>
    <name type="common">Bacillus psychrophilus</name>
    <dbReference type="NCBI Taxonomy" id="1476"/>
    <lineage>
        <taxon>Bacteria</taxon>
        <taxon>Bacillati</taxon>
        <taxon>Bacillota</taxon>
        <taxon>Bacilli</taxon>
        <taxon>Bacillales</taxon>
        <taxon>Caryophanaceae</taxon>
        <taxon>Sporosarcina</taxon>
    </lineage>
</organism>